<keyword evidence="2" id="KW-1185">Reference proteome</keyword>
<evidence type="ECO:0000313" key="1">
    <source>
        <dbReference type="EMBL" id="KIJ25266.1"/>
    </source>
</evidence>
<proteinExistence type="predicted"/>
<dbReference type="OrthoDB" id="1921208at2759"/>
<name>A0A0C9UIP7_SPHS4</name>
<dbReference type="InterPro" id="IPR008972">
    <property type="entry name" value="Cupredoxin"/>
</dbReference>
<sequence length="187" mass="19878">MTNICMHLHAHLWRMDSKLPCAFPIASDVIDNFPTITLKITQTTPLWFYCPQTNPANHCHLGMVGSINALTTGNKTFADFQAAAMGTTANSTTAAGNTTVPAGGVASAASNGAFKAASSGLTVALALVAGQSSFYEFSHELIGVILFIYILPFEIRYQACRFEFGLGRPTGLESSWGSPSANLTHCI</sequence>
<protein>
    <submittedName>
        <fullName evidence="1">Unplaced genomic scaffold SPHSTscaffold_348, whole genome shotgun sequence</fullName>
    </submittedName>
</protein>
<gene>
    <name evidence="1" type="ORF">M422DRAFT_273768</name>
</gene>
<evidence type="ECO:0000313" key="2">
    <source>
        <dbReference type="Proteomes" id="UP000054279"/>
    </source>
</evidence>
<dbReference type="PANTHER" id="PTHR34883:SF15">
    <property type="entry name" value="EXTRACELLULAR SERINE-RICH PROTEIN"/>
    <property type="match status" value="1"/>
</dbReference>
<dbReference type="HOGENOM" id="CLU_1448585_0_0_1"/>
<dbReference type="Proteomes" id="UP000054279">
    <property type="component" value="Unassembled WGS sequence"/>
</dbReference>
<dbReference type="InterPro" id="IPR052953">
    <property type="entry name" value="Ser-rich/MCO-related"/>
</dbReference>
<accession>A0A0C9UIP7</accession>
<organism evidence="1 2">
    <name type="scientific">Sphaerobolus stellatus (strain SS14)</name>
    <dbReference type="NCBI Taxonomy" id="990650"/>
    <lineage>
        <taxon>Eukaryota</taxon>
        <taxon>Fungi</taxon>
        <taxon>Dikarya</taxon>
        <taxon>Basidiomycota</taxon>
        <taxon>Agaricomycotina</taxon>
        <taxon>Agaricomycetes</taxon>
        <taxon>Phallomycetidae</taxon>
        <taxon>Geastrales</taxon>
        <taxon>Sphaerobolaceae</taxon>
        <taxon>Sphaerobolus</taxon>
    </lineage>
</organism>
<reference evidence="1 2" key="1">
    <citation type="submission" date="2014-06" db="EMBL/GenBank/DDBJ databases">
        <title>Evolutionary Origins and Diversification of the Mycorrhizal Mutualists.</title>
        <authorList>
            <consortium name="DOE Joint Genome Institute"/>
            <consortium name="Mycorrhizal Genomics Consortium"/>
            <person name="Kohler A."/>
            <person name="Kuo A."/>
            <person name="Nagy L.G."/>
            <person name="Floudas D."/>
            <person name="Copeland A."/>
            <person name="Barry K.W."/>
            <person name="Cichocki N."/>
            <person name="Veneault-Fourrey C."/>
            <person name="LaButti K."/>
            <person name="Lindquist E.A."/>
            <person name="Lipzen A."/>
            <person name="Lundell T."/>
            <person name="Morin E."/>
            <person name="Murat C."/>
            <person name="Riley R."/>
            <person name="Ohm R."/>
            <person name="Sun H."/>
            <person name="Tunlid A."/>
            <person name="Henrissat B."/>
            <person name="Grigoriev I.V."/>
            <person name="Hibbett D.S."/>
            <person name="Martin F."/>
        </authorList>
    </citation>
    <scope>NUCLEOTIDE SEQUENCE [LARGE SCALE GENOMIC DNA]</scope>
    <source>
        <strain evidence="1 2">SS14</strain>
    </source>
</reference>
<dbReference type="PANTHER" id="PTHR34883">
    <property type="entry name" value="SERINE-RICH PROTEIN, PUTATIVE-RELATED-RELATED"/>
    <property type="match status" value="1"/>
</dbReference>
<dbReference type="SUPFAM" id="SSF49503">
    <property type="entry name" value="Cupredoxins"/>
    <property type="match status" value="1"/>
</dbReference>
<dbReference type="Gene3D" id="2.60.40.420">
    <property type="entry name" value="Cupredoxins - blue copper proteins"/>
    <property type="match status" value="1"/>
</dbReference>
<dbReference type="AlphaFoldDB" id="A0A0C9UIP7"/>
<dbReference type="EMBL" id="KN837423">
    <property type="protein sequence ID" value="KIJ25266.1"/>
    <property type="molecule type" value="Genomic_DNA"/>
</dbReference>